<keyword evidence="2" id="KW-0645">Protease</keyword>
<evidence type="ECO:0000256" key="1">
    <source>
        <dbReference type="ARBA" id="ARBA00011079"/>
    </source>
</evidence>
<dbReference type="GO" id="GO:0070008">
    <property type="term" value="F:serine-type exopeptidase activity"/>
    <property type="evidence" value="ECO:0007669"/>
    <property type="project" value="InterPro"/>
</dbReference>
<dbReference type="InterPro" id="IPR042269">
    <property type="entry name" value="Ser_carbopepase_S28_SKS"/>
</dbReference>
<proteinExistence type="inferred from homology"/>
<dbReference type="GO" id="GO:0008239">
    <property type="term" value="F:dipeptidyl-peptidase activity"/>
    <property type="evidence" value="ECO:0007669"/>
    <property type="project" value="TreeGrafter"/>
</dbReference>
<dbReference type="PANTHER" id="PTHR11010">
    <property type="entry name" value="PROTEASE S28 PRO-X CARBOXYPEPTIDASE-RELATED"/>
    <property type="match status" value="1"/>
</dbReference>
<comment type="similarity">
    <text evidence="1">Belongs to the peptidase S28 family.</text>
</comment>
<evidence type="ECO:0000256" key="6">
    <source>
        <dbReference type="SAM" id="SignalP"/>
    </source>
</evidence>
<protein>
    <submittedName>
        <fullName evidence="7">Lysosomal Pro-X carboxypeptidase</fullName>
    </submittedName>
</protein>
<accession>A0A1J3E7A8</accession>
<sequence>MSLPFTVLLLLIMSTSSSYFISLAHSKIAQLGVSPKLLKNAPDSPTQQVNESDLEMFYFNQNLDHFTFTPKSYMTFQQRYAIDSKHWGGAKANAPILAFLGEESSLDSDLSAIGFLRDKGPRLKALLVYIEHRYYGKSMPFGLAEEALKNASTLGYLNAAQALADYAAILLHIKEKYSTKHSPIIVIGGSYGGMLAAWFRLKYPHIALGALASSAPLLYFEDTRPKIGYYYIVTKVFKITSERCYDTIRRSWQEIDRVAATPNGLLILSKKFKTCAPLNESFNIKDFMDSIYAEAVQYNRGPSYWVTSVCNAINANPPNRKNDILDRIFAGVVALIGNRSCYDTNMFSQPTNNNIAWRWQSCSEIVMPIGYDKQDTMFPTAPFNMTSFIDGCESYYGVPPRPHWITTYFGIQDVKLILRRFGSNIIFSNGLSDPYSVGGVLEDISDTVVAMTTKNGSHCQDIGLKSKGDPEWLVMQREKEIEMIDSWISTYQKDLQDLNILI</sequence>
<dbReference type="Gene3D" id="3.40.50.1820">
    <property type="entry name" value="alpha/beta hydrolase"/>
    <property type="match status" value="1"/>
</dbReference>
<dbReference type="GO" id="GO:0004180">
    <property type="term" value="F:carboxypeptidase activity"/>
    <property type="evidence" value="ECO:0007669"/>
    <property type="project" value="UniProtKB-KW"/>
</dbReference>
<keyword evidence="4" id="KW-0378">Hydrolase</keyword>
<feature type="chain" id="PRO_5009620686" evidence="6">
    <location>
        <begin position="18"/>
        <end position="502"/>
    </location>
</feature>
<keyword evidence="3 6" id="KW-0732">Signal</keyword>
<keyword evidence="7" id="KW-0121">Carboxypeptidase</keyword>
<dbReference type="InterPro" id="IPR008758">
    <property type="entry name" value="Peptidase_S28"/>
</dbReference>
<feature type="signal peptide" evidence="6">
    <location>
        <begin position="1"/>
        <end position="17"/>
    </location>
</feature>
<gene>
    <name evidence="7" type="ORF">GA_TR9871_c0_g1_i1_g.32876</name>
</gene>
<evidence type="ECO:0000256" key="5">
    <source>
        <dbReference type="ARBA" id="ARBA00023180"/>
    </source>
</evidence>
<dbReference type="GO" id="GO:0006508">
    <property type="term" value="P:proteolysis"/>
    <property type="evidence" value="ECO:0007669"/>
    <property type="project" value="UniProtKB-KW"/>
</dbReference>
<evidence type="ECO:0000313" key="7">
    <source>
        <dbReference type="EMBL" id="JAU27303.1"/>
    </source>
</evidence>
<dbReference type="SUPFAM" id="SSF53474">
    <property type="entry name" value="alpha/beta-Hydrolases"/>
    <property type="match status" value="1"/>
</dbReference>
<evidence type="ECO:0000256" key="4">
    <source>
        <dbReference type="ARBA" id="ARBA00022801"/>
    </source>
</evidence>
<evidence type="ECO:0000256" key="2">
    <source>
        <dbReference type="ARBA" id="ARBA00022670"/>
    </source>
</evidence>
<keyword evidence="5" id="KW-0325">Glycoprotein</keyword>
<organism evidence="7">
    <name type="scientific">Noccaea caerulescens</name>
    <name type="common">Alpine penny-cress</name>
    <name type="synonym">Thlaspi caerulescens</name>
    <dbReference type="NCBI Taxonomy" id="107243"/>
    <lineage>
        <taxon>Eukaryota</taxon>
        <taxon>Viridiplantae</taxon>
        <taxon>Streptophyta</taxon>
        <taxon>Embryophyta</taxon>
        <taxon>Tracheophyta</taxon>
        <taxon>Spermatophyta</taxon>
        <taxon>Magnoliopsida</taxon>
        <taxon>eudicotyledons</taxon>
        <taxon>Gunneridae</taxon>
        <taxon>Pentapetalae</taxon>
        <taxon>rosids</taxon>
        <taxon>malvids</taxon>
        <taxon>Brassicales</taxon>
        <taxon>Brassicaceae</taxon>
        <taxon>Coluteocarpeae</taxon>
        <taxon>Noccaea</taxon>
    </lineage>
</organism>
<evidence type="ECO:0000256" key="3">
    <source>
        <dbReference type="ARBA" id="ARBA00022729"/>
    </source>
</evidence>
<dbReference type="Pfam" id="PF05577">
    <property type="entry name" value="Peptidase_S28"/>
    <property type="match status" value="1"/>
</dbReference>
<dbReference type="Gene3D" id="1.20.120.980">
    <property type="entry name" value="Serine carboxypeptidase S28, SKS domain"/>
    <property type="match status" value="1"/>
</dbReference>
<dbReference type="InterPro" id="IPR029058">
    <property type="entry name" value="AB_hydrolase_fold"/>
</dbReference>
<reference evidence="7" key="1">
    <citation type="submission" date="2016-07" db="EMBL/GenBank/DDBJ databases">
        <title>De novo transcriptome assembly of four accessions of the metal hyperaccumulator plant Noccaea caerulescens.</title>
        <authorList>
            <person name="Blande D."/>
            <person name="Halimaa P."/>
            <person name="Tervahauta A.I."/>
            <person name="Aarts M.G."/>
            <person name="Karenlampi S.O."/>
        </authorList>
    </citation>
    <scope>NUCLEOTIDE SEQUENCE</scope>
</reference>
<name>A0A1J3E7A8_NOCCA</name>
<dbReference type="FunFam" id="1.20.120.980:FF:000006">
    <property type="entry name" value="Serine carboxypeptidase S28 family protein"/>
    <property type="match status" value="1"/>
</dbReference>
<dbReference type="PANTHER" id="PTHR11010:SF110">
    <property type="entry name" value="PROLYLCARBOXYPEPTIDASE-LIKE PROTEIN-RELATED"/>
    <property type="match status" value="1"/>
</dbReference>
<dbReference type="EMBL" id="GEVI01005017">
    <property type="protein sequence ID" value="JAU27303.1"/>
    <property type="molecule type" value="Transcribed_RNA"/>
</dbReference>
<dbReference type="AlphaFoldDB" id="A0A1J3E7A8"/>